<dbReference type="SUPFAM" id="SSF48452">
    <property type="entry name" value="TPR-like"/>
    <property type="match status" value="1"/>
</dbReference>
<dbReference type="InterPro" id="IPR011990">
    <property type="entry name" value="TPR-like_helical_dom_sf"/>
</dbReference>
<comment type="similarity">
    <text evidence="2">Belongs to the APC3/CDC27 family.</text>
</comment>
<proteinExistence type="inferred from homology"/>
<accession>A0A7R9BSV5</accession>
<evidence type="ECO:0000313" key="5">
    <source>
        <dbReference type="Proteomes" id="UP000678499"/>
    </source>
</evidence>
<dbReference type="GO" id="GO:0016567">
    <property type="term" value="P:protein ubiquitination"/>
    <property type="evidence" value="ECO:0007669"/>
    <property type="project" value="TreeGrafter"/>
</dbReference>
<dbReference type="Pfam" id="PF13181">
    <property type="entry name" value="TPR_8"/>
    <property type="match status" value="1"/>
</dbReference>
<dbReference type="PANTHER" id="PTHR12558">
    <property type="entry name" value="CELL DIVISION CYCLE 16,23,27"/>
    <property type="match status" value="1"/>
</dbReference>
<reference evidence="4" key="1">
    <citation type="submission" date="2020-11" db="EMBL/GenBank/DDBJ databases">
        <authorList>
            <person name="Tran Van P."/>
        </authorList>
    </citation>
    <scope>NUCLEOTIDE SEQUENCE</scope>
</reference>
<evidence type="ECO:0000256" key="3">
    <source>
        <dbReference type="ARBA" id="ARBA00039307"/>
    </source>
</evidence>
<evidence type="ECO:0000313" key="4">
    <source>
        <dbReference type="EMBL" id="CAD7279579.1"/>
    </source>
</evidence>
<dbReference type="PANTHER" id="PTHR12558:SF13">
    <property type="entry name" value="CELL DIVISION CYCLE PROTEIN 27 HOMOLOG"/>
    <property type="match status" value="1"/>
</dbReference>
<dbReference type="GO" id="GO:0051301">
    <property type="term" value="P:cell division"/>
    <property type="evidence" value="ECO:0007669"/>
    <property type="project" value="TreeGrafter"/>
</dbReference>
<keyword evidence="1" id="KW-0802">TPR repeat</keyword>
<dbReference type="GO" id="GO:0005680">
    <property type="term" value="C:anaphase-promoting complex"/>
    <property type="evidence" value="ECO:0007669"/>
    <property type="project" value="TreeGrafter"/>
</dbReference>
<dbReference type="AlphaFoldDB" id="A0A7R9BSV5"/>
<gene>
    <name evidence="4" type="ORF">NMOB1V02_LOCUS7248</name>
</gene>
<dbReference type="Pfam" id="PF12895">
    <property type="entry name" value="ANAPC3"/>
    <property type="match status" value="1"/>
</dbReference>
<evidence type="ECO:0000256" key="2">
    <source>
        <dbReference type="ARBA" id="ARBA00038210"/>
    </source>
</evidence>
<dbReference type="Gene3D" id="1.25.40.10">
    <property type="entry name" value="Tetratricopeptide repeat domain"/>
    <property type="match status" value="1"/>
</dbReference>
<dbReference type="GO" id="GO:0005737">
    <property type="term" value="C:cytoplasm"/>
    <property type="evidence" value="ECO:0007669"/>
    <property type="project" value="TreeGrafter"/>
</dbReference>
<sequence length="219" mass="24469">MIVLEPVQAAVWNCLQNFMYSDAVFLAERLHAELTTEESAHTLATCYYKAGDTLQAYDVLSKCPVSKPASKYLLARCCWKINRLQEAEAALVGSQGLKGFDELVAEFGDMSCFVLAMLGELYVKSERRNLGVQALRKALSLNPFLFSTFQLLCNLGESPNPKEFFRFDSTDSTHNLGTSCWQNFAHSKLTLNQSIAVHPHHQVTHVFPEDHSTPAHPVS</sequence>
<protein>
    <recommendedName>
        <fullName evidence="3">Cell division cycle protein 27 homolog</fullName>
    </recommendedName>
</protein>
<dbReference type="GO" id="GO:0031145">
    <property type="term" value="P:anaphase-promoting complex-dependent catabolic process"/>
    <property type="evidence" value="ECO:0007669"/>
    <property type="project" value="TreeGrafter"/>
</dbReference>
<organism evidence="4">
    <name type="scientific">Notodromas monacha</name>
    <dbReference type="NCBI Taxonomy" id="399045"/>
    <lineage>
        <taxon>Eukaryota</taxon>
        <taxon>Metazoa</taxon>
        <taxon>Ecdysozoa</taxon>
        <taxon>Arthropoda</taxon>
        <taxon>Crustacea</taxon>
        <taxon>Oligostraca</taxon>
        <taxon>Ostracoda</taxon>
        <taxon>Podocopa</taxon>
        <taxon>Podocopida</taxon>
        <taxon>Cypridocopina</taxon>
        <taxon>Cypridoidea</taxon>
        <taxon>Cyprididae</taxon>
        <taxon>Notodromas</taxon>
    </lineage>
</organism>
<dbReference type="GO" id="GO:0007091">
    <property type="term" value="P:metaphase/anaphase transition of mitotic cell cycle"/>
    <property type="evidence" value="ECO:0007669"/>
    <property type="project" value="TreeGrafter"/>
</dbReference>
<dbReference type="EMBL" id="CAJPEX010001693">
    <property type="protein sequence ID" value="CAG0919731.1"/>
    <property type="molecule type" value="Genomic_DNA"/>
</dbReference>
<evidence type="ECO:0000256" key="1">
    <source>
        <dbReference type="ARBA" id="ARBA00022803"/>
    </source>
</evidence>
<name>A0A7R9BSV5_9CRUS</name>
<dbReference type="EMBL" id="OA883730">
    <property type="protein sequence ID" value="CAD7279579.1"/>
    <property type="molecule type" value="Genomic_DNA"/>
</dbReference>
<dbReference type="Proteomes" id="UP000678499">
    <property type="component" value="Unassembled WGS sequence"/>
</dbReference>
<dbReference type="OrthoDB" id="329563at2759"/>
<keyword evidence="5" id="KW-1185">Reference proteome</keyword>
<dbReference type="InterPro" id="IPR019734">
    <property type="entry name" value="TPR_rpt"/>
</dbReference>